<dbReference type="InterPro" id="IPR000073">
    <property type="entry name" value="AB_hydrolase_1"/>
</dbReference>
<comment type="caution">
    <text evidence="3">The sequence shown here is derived from an EMBL/GenBank/DDBJ whole genome shotgun (WGS) entry which is preliminary data.</text>
</comment>
<proteinExistence type="predicted"/>
<dbReference type="RefSeq" id="WP_107954689.1">
    <property type="nucleotide sequence ID" value="NZ_QAYE01000006.1"/>
</dbReference>
<sequence>MIVAAANAWLGLRVEEKQRLRRGGFPLMAVAILSTMLTGCVNPVGRSLYQPAPLATTPTWTGRTPRLVEATVADGVHFQGWFWPPETPGGAVLIYVPGRAGNRDIAAKAAQAFARDGRGVLVASYRGYGDNPGVPDERGLYQDGRAFVDWAERLVPDGNHFLFGDGLGAAVALHVAADLSAGAGVDGVVTLGAFDSFARFVPGLERGLYAAAFDNVAAIRRVTVPVLLMHGRKDEVVPFVAAERLRAAAGGKALVVPIDGEAYHSFDLSHIAPVVWRALDQIAADEAAAK</sequence>
<evidence type="ECO:0000313" key="4">
    <source>
        <dbReference type="Proteomes" id="UP000244013"/>
    </source>
</evidence>
<name>A0A2T5U325_9SPHN</name>
<dbReference type="PANTHER" id="PTHR12277">
    <property type="entry name" value="ALPHA/BETA HYDROLASE DOMAIN-CONTAINING PROTEIN"/>
    <property type="match status" value="1"/>
</dbReference>
<feature type="transmembrane region" description="Helical" evidence="1">
    <location>
        <begin position="25"/>
        <end position="45"/>
    </location>
</feature>
<keyword evidence="1" id="KW-0812">Transmembrane</keyword>
<dbReference type="Proteomes" id="UP000244013">
    <property type="component" value="Unassembled WGS sequence"/>
</dbReference>
<dbReference type="Gene3D" id="3.40.50.1820">
    <property type="entry name" value="alpha/beta hydrolase"/>
    <property type="match status" value="1"/>
</dbReference>
<evidence type="ECO:0000259" key="2">
    <source>
        <dbReference type="Pfam" id="PF00561"/>
    </source>
</evidence>
<gene>
    <name evidence="3" type="ORF">C8J25_106148</name>
</gene>
<accession>A0A2T5U325</accession>
<protein>
    <recommendedName>
        <fullName evidence="2">AB hydrolase-1 domain-containing protein</fullName>
    </recommendedName>
</protein>
<dbReference type="AlphaFoldDB" id="A0A2T5U325"/>
<dbReference type="SUPFAM" id="SSF53474">
    <property type="entry name" value="alpha/beta-Hydrolases"/>
    <property type="match status" value="1"/>
</dbReference>
<keyword evidence="1" id="KW-0472">Membrane</keyword>
<dbReference type="InterPro" id="IPR029058">
    <property type="entry name" value="AB_hydrolase_fold"/>
</dbReference>
<dbReference type="EMBL" id="QAYE01000006">
    <property type="protein sequence ID" value="PTW45896.1"/>
    <property type="molecule type" value="Genomic_DNA"/>
</dbReference>
<evidence type="ECO:0000256" key="1">
    <source>
        <dbReference type="SAM" id="Phobius"/>
    </source>
</evidence>
<organism evidence="3 4">
    <name type="scientific">Sphingomonas faeni</name>
    <dbReference type="NCBI Taxonomy" id="185950"/>
    <lineage>
        <taxon>Bacteria</taxon>
        <taxon>Pseudomonadati</taxon>
        <taxon>Pseudomonadota</taxon>
        <taxon>Alphaproteobacteria</taxon>
        <taxon>Sphingomonadales</taxon>
        <taxon>Sphingomonadaceae</taxon>
        <taxon>Sphingomonas</taxon>
    </lineage>
</organism>
<dbReference type="OrthoDB" id="9798884at2"/>
<evidence type="ECO:0000313" key="3">
    <source>
        <dbReference type="EMBL" id="PTW45896.1"/>
    </source>
</evidence>
<dbReference type="PANTHER" id="PTHR12277:SF79">
    <property type="entry name" value="XAA-PRO DIPEPTIDYL-PEPTIDASE-RELATED"/>
    <property type="match status" value="1"/>
</dbReference>
<dbReference type="Pfam" id="PF00561">
    <property type="entry name" value="Abhydrolase_1"/>
    <property type="match status" value="1"/>
</dbReference>
<feature type="domain" description="AB hydrolase-1" evidence="2">
    <location>
        <begin position="92"/>
        <end position="211"/>
    </location>
</feature>
<reference evidence="3 4" key="1">
    <citation type="submission" date="2018-04" db="EMBL/GenBank/DDBJ databases">
        <title>Genomic Encyclopedia of Type Strains, Phase III (KMG-III): the genomes of soil and plant-associated and newly described type strains.</title>
        <authorList>
            <person name="Whitman W."/>
        </authorList>
    </citation>
    <scope>NUCLEOTIDE SEQUENCE [LARGE SCALE GENOMIC DNA]</scope>
    <source>
        <strain evidence="3 4">MA-olki</strain>
    </source>
</reference>
<dbReference type="GeneID" id="91006489"/>
<keyword evidence="1" id="KW-1133">Transmembrane helix</keyword>